<reference evidence="2" key="1">
    <citation type="submission" date="2020-05" db="EMBL/GenBank/DDBJ databases">
        <authorList>
            <person name="Chiriac C."/>
            <person name="Salcher M."/>
            <person name="Ghai R."/>
            <person name="Kavagutti S V."/>
        </authorList>
    </citation>
    <scope>NUCLEOTIDE SEQUENCE</scope>
</reference>
<dbReference type="InterPro" id="IPR050312">
    <property type="entry name" value="IolE/XylAMocC-like"/>
</dbReference>
<name>A0A6J6B409_9ZZZZ</name>
<dbReference type="Gene3D" id="3.20.20.150">
    <property type="entry name" value="Divalent-metal-dependent TIM barrel enzymes"/>
    <property type="match status" value="1"/>
</dbReference>
<evidence type="ECO:0000259" key="1">
    <source>
        <dbReference type="Pfam" id="PF01261"/>
    </source>
</evidence>
<proteinExistence type="predicted"/>
<dbReference type="SUPFAM" id="SSF51658">
    <property type="entry name" value="Xylose isomerase-like"/>
    <property type="match status" value="1"/>
</dbReference>
<dbReference type="InterPro" id="IPR013022">
    <property type="entry name" value="Xyl_isomerase-like_TIM-brl"/>
</dbReference>
<dbReference type="InterPro" id="IPR036237">
    <property type="entry name" value="Xyl_isomerase-like_sf"/>
</dbReference>
<dbReference type="PANTHER" id="PTHR12110:SF41">
    <property type="entry name" value="INOSOSE DEHYDRATASE"/>
    <property type="match status" value="1"/>
</dbReference>
<accession>A0A6J6B409</accession>
<organism evidence="2">
    <name type="scientific">freshwater metagenome</name>
    <dbReference type="NCBI Taxonomy" id="449393"/>
    <lineage>
        <taxon>unclassified sequences</taxon>
        <taxon>metagenomes</taxon>
        <taxon>ecological metagenomes</taxon>
    </lineage>
</organism>
<dbReference type="PANTHER" id="PTHR12110">
    <property type="entry name" value="HYDROXYPYRUVATE ISOMERASE"/>
    <property type="match status" value="1"/>
</dbReference>
<feature type="domain" description="Xylose isomerase-like TIM barrel" evidence="1">
    <location>
        <begin position="30"/>
        <end position="251"/>
    </location>
</feature>
<gene>
    <name evidence="2" type="ORF">UFOPK1425_00178</name>
</gene>
<dbReference type="Pfam" id="PF01261">
    <property type="entry name" value="AP_endonuc_2"/>
    <property type="match status" value="1"/>
</dbReference>
<protein>
    <submittedName>
        <fullName evidence="2">Unannotated protein</fullName>
    </submittedName>
</protein>
<dbReference type="AlphaFoldDB" id="A0A6J6B409"/>
<dbReference type="EMBL" id="CAEZSJ010000018">
    <property type="protein sequence ID" value="CAB4533595.1"/>
    <property type="molecule type" value="Genomic_DNA"/>
</dbReference>
<sequence length="293" mass="31654">MTIQLPNKLGVHALVWVGGWSHAECREAIQNTVDAGYDLIEIPALDPSLIDTEHTLATLKEFGIKAACSLGLSFDADINNEDPAIVAKGEAKLMAALDVVAGIEGDYLGGVLFSALGKYAHPATEKSRANAVASLKRLAIAAQAKGITLGLEPVNRYESNLINTIDQAVEMIKDIGEPNVKVHIDIYHMNIEEQDLASPIINNAEHIGYVHIGASHRGGLGTGNVDFDELFGALAKINYKGVITFESFSSAIVHPDLSLALAIWRNLWTENKPMALNARKYMVEHIVRANNLA</sequence>
<evidence type="ECO:0000313" key="2">
    <source>
        <dbReference type="EMBL" id="CAB4533595.1"/>
    </source>
</evidence>